<dbReference type="GO" id="GO:0005524">
    <property type="term" value="F:ATP binding"/>
    <property type="evidence" value="ECO:0007669"/>
    <property type="project" value="UniProtKB-KW"/>
</dbReference>
<gene>
    <name evidence="16" type="ORF">HMPREF1250_1528</name>
</gene>
<evidence type="ECO:0000256" key="8">
    <source>
        <dbReference type="ARBA" id="ARBA00022741"/>
    </source>
</evidence>
<keyword evidence="10" id="KW-0067">ATP-binding</keyword>
<evidence type="ECO:0000256" key="3">
    <source>
        <dbReference type="ARBA" id="ARBA00008663"/>
    </source>
</evidence>
<dbReference type="GO" id="GO:0004743">
    <property type="term" value="F:pyruvate kinase activity"/>
    <property type="evidence" value="ECO:0007669"/>
    <property type="project" value="UniProtKB-EC"/>
</dbReference>
<dbReference type="PRINTS" id="PR01050">
    <property type="entry name" value="PYRUVTKNASE"/>
</dbReference>
<keyword evidence="8" id="KW-0547">Nucleotide-binding</keyword>
<comment type="similarity">
    <text evidence="3 14">Belongs to the pyruvate kinase family.</text>
</comment>
<dbReference type="InterPro" id="IPR011037">
    <property type="entry name" value="Pyrv_Knase-like_insert_dom_sf"/>
</dbReference>
<dbReference type="OrthoDB" id="9812123at2"/>
<dbReference type="GO" id="GO:0030955">
    <property type="term" value="F:potassium ion binding"/>
    <property type="evidence" value="ECO:0007669"/>
    <property type="project" value="InterPro"/>
</dbReference>
<dbReference type="GO" id="GO:0000287">
    <property type="term" value="F:magnesium ion binding"/>
    <property type="evidence" value="ECO:0007669"/>
    <property type="project" value="InterPro"/>
</dbReference>
<evidence type="ECO:0000256" key="13">
    <source>
        <dbReference type="ARBA" id="ARBA00023317"/>
    </source>
</evidence>
<keyword evidence="12 14" id="KW-0324">Glycolysis</keyword>
<keyword evidence="9 14" id="KW-0418">Kinase</keyword>
<feature type="domain" description="Pyruvate kinase barrel" evidence="15">
    <location>
        <begin position="140"/>
        <end position="466"/>
    </location>
</feature>
<dbReference type="PANTHER" id="PTHR11817">
    <property type="entry name" value="PYRUVATE KINASE"/>
    <property type="match status" value="1"/>
</dbReference>
<dbReference type="UniPathway" id="UPA00109">
    <property type="reaction ID" value="UER00188"/>
</dbReference>
<evidence type="ECO:0000313" key="16">
    <source>
        <dbReference type="EMBL" id="ERT56520.1"/>
    </source>
</evidence>
<dbReference type="PATRIC" id="fig|1111454.3.peg.2167"/>
<dbReference type="InterPro" id="IPR001697">
    <property type="entry name" value="Pyr_Knase"/>
</dbReference>
<evidence type="ECO:0000256" key="10">
    <source>
        <dbReference type="ARBA" id="ARBA00022840"/>
    </source>
</evidence>
<name>U7UAZ0_9FIRM</name>
<dbReference type="Gene3D" id="2.40.33.10">
    <property type="entry name" value="PK beta-barrel domain-like"/>
    <property type="match status" value="1"/>
</dbReference>
<dbReference type="STRING" id="1111454.HMPREF1250_1528"/>
<dbReference type="EC" id="2.7.1.40" evidence="4 14"/>
<keyword evidence="6 14" id="KW-0808">Transferase</keyword>
<dbReference type="AlphaFoldDB" id="U7UAZ0"/>
<comment type="cofactor">
    <cofactor evidence="1">
        <name>K(+)</name>
        <dbReference type="ChEBI" id="CHEBI:29103"/>
    </cofactor>
</comment>
<dbReference type="InterPro" id="IPR015806">
    <property type="entry name" value="Pyrv_Knase_insert_dom_sf"/>
</dbReference>
<dbReference type="InterPro" id="IPR015813">
    <property type="entry name" value="Pyrv/PenolPyrv_kinase-like_dom"/>
</dbReference>
<evidence type="ECO:0000256" key="4">
    <source>
        <dbReference type="ARBA" id="ARBA00012142"/>
    </source>
</evidence>
<evidence type="ECO:0000256" key="2">
    <source>
        <dbReference type="ARBA" id="ARBA00004997"/>
    </source>
</evidence>
<keyword evidence="13 16" id="KW-0670">Pyruvate</keyword>
<comment type="pathway">
    <text evidence="2 14">Carbohydrate degradation; glycolysis; pyruvate from D-glyceraldehyde 3-phosphate: step 5/5.</text>
</comment>
<protein>
    <recommendedName>
        <fullName evidence="5 14">Pyruvate kinase</fullName>
        <ecNumber evidence="4 14">2.7.1.40</ecNumber>
    </recommendedName>
</protein>
<dbReference type="GO" id="GO:0016301">
    <property type="term" value="F:kinase activity"/>
    <property type="evidence" value="ECO:0007669"/>
    <property type="project" value="UniProtKB-KW"/>
</dbReference>
<dbReference type="Pfam" id="PF00224">
    <property type="entry name" value="PK"/>
    <property type="match status" value="1"/>
</dbReference>
<reference evidence="16 17" key="1">
    <citation type="submission" date="2013-09" db="EMBL/GenBank/DDBJ databases">
        <authorList>
            <person name="Durkin A.S."/>
            <person name="Haft D.R."/>
            <person name="McCorrison J."/>
            <person name="Torralba M."/>
            <person name="Gillis M."/>
            <person name="Haft D.H."/>
            <person name="Methe B."/>
            <person name="Sutton G."/>
            <person name="Nelson K.E."/>
        </authorList>
    </citation>
    <scope>NUCLEOTIDE SEQUENCE [LARGE SCALE GENOMIC DNA]</scope>
    <source>
        <strain evidence="16 17">BV3C16-1</strain>
    </source>
</reference>
<dbReference type="InterPro" id="IPR015793">
    <property type="entry name" value="Pyrv_Knase_brl"/>
</dbReference>
<evidence type="ECO:0000256" key="6">
    <source>
        <dbReference type="ARBA" id="ARBA00022679"/>
    </source>
</evidence>
<dbReference type="PROSITE" id="PS00110">
    <property type="entry name" value="PYRUVATE_KINASE"/>
    <property type="match status" value="1"/>
</dbReference>
<evidence type="ECO:0000256" key="9">
    <source>
        <dbReference type="ARBA" id="ARBA00022777"/>
    </source>
</evidence>
<evidence type="ECO:0000256" key="1">
    <source>
        <dbReference type="ARBA" id="ARBA00001958"/>
    </source>
</evidence>
<sequence>MTEDNGRQYYLNHLYDRLYALRHDVLSDGLDLFKTWRPYIYRKTFLYSALNLAFYLALRSRDLQDLQSNLLSLGLSSLGRSEARTIVNLDAVMASLGRICGKSDQELIDYPPQKMFFHGEKLLRHNTSALFGGSQGEPYTHIMVTLPTEAADDYTLIDDLIRSGMNTARINCAHDDKEIWQRMIDNVRRAAAENRRPCKIYMDLSGPKIRIDEILIKGLDTKLFIGDTVFLAAHSIDSYPADYAGDIVITCKIPEIFKTLKIGDPVLIDEGKVQGRISEITPQGAYIRLTYARPTGSKLKNQKSLNFPETPLPISPLTEKDLDDLDFIAARANLVGYSFVKSAADVRLLQQELQKRRGDDARKIGIIAKVETKESVQHLPEIIVQVASSHPFGVMIARGDLAVEVGYHRLSELQEEILWICEAAHVPVIWATQVLENMVKTGLPSRAEITDAAMGERAECVMLNKGPYIVEAVTSLGDILRRMESHMYKKAPRLKALHIAMNALSSRSFKK</sequence>
<organism evidence="16 17">
    <name type="scientific">Megasphaera vaginalis</name>
    <name type="common">ex Srinivasan et al. 2021</name>
    <dbReference type="NCBI Taxonomy" id="1111454"/>
    <lineage>
        <taxon>Bacteria</taxon>
        <taxon>Bacillati</taxon>
        <taxon>Bacillota</taxon>
        <taxon>Negativicutes</taxon>
        <taxon>Veillonellales</taxon>
        <taxon>Veillonellaceae</taxon>
        <taxon>Megasphaera</taxon>
    </lineage>
</organism>
<comment type="caution">
    <text evidence="16">The sequence shown here is derived from an EMBL/GenBank/DDBJ whole genome shotgun (WGS) entry which is preliminary data.</text>
</comment>
<dbReference type="SUPFAM" id="SSF50800">
    <property type="entry name" value="PK beta-barrel domain-like"/>
    <property type="match status" value="1"/>
</dbReference>
<evidence type="ECO:0000259" key="15">
    <source>
        <dbReference type="Pfam" id="PF00224"/>
    </source>
</evidence>
<evidence type="ECO:0000256" key="11">
    <source>
        <dbReference type="ARBA" id="ARBA00022842"/>
    </source>
</evidence>
<dbReference type="Proteomes" id="UP000017090">
    <property type="component" value="Unassembled WGS sequence"/>
</dbReference>
<accession>U7UAZ0</accession>
<proteinExistence type="inferred from homology"/>
<dbReference type="SUPFAM" id="SSF51621">
    <property type="entry name" value="Phosphoenolpyruvate/pyruvate domain"/>
    <property type="match status" value="1"/>
</dbReference>
<dbReference type="EMBL" id="AWXA01000062">
    <property type="protein sequence ID" value="ERT56520.1"/>
    <property type="molecule type" value="Genomic_DNA"/>
</dbReference>
<evidence type="ECO:0000256" key="14">
    <source>
        <dbReference type="RuleBase" id="RU000504"/>
    </source>
</evidence>
<keyword evidence="11 14" id="KW-0460">Magnesium</keyword>
<dbReference type="eggNOG" id="COG0469">
    <property type="taxonomic scope" value="Bacteria"/>
</dbReference>
<evidence type="ECO:0000313" key="17">
    <source>
        <dbReference type="Proteomes" id="UP000017090"/>
    </source>
</evidence>
<dbReference type="Gene3D" id="3.20.20.60">
    <property type="entry name" value="Phosphoenolpyruvate-binding domains"/>
    <property type="match status" value="1"/>
</dbReference>
<keyword evidence="17" id="KW-1185">Reference proteome</keyword>
<comment type="catalytic activity">
    <reaction evidence="14">
        <text>pyruvate + ATP = phosphoenolpyruvate + ADP + H(+)</text>
        <dbReference type="Rhea" id="RHEA:18157"/>
        <dbReference type="ChEBI" id="CHEBI:15361"/>
        <dbReference type="ChEBI" id="CHEBI:15378"/>
        <dbReference type="ChEBI" id="CHEBI:30616"/>
        <dbReference type="ChEBI" id="CHEBI:58702"/>
        <dbReference type="ChEBI" id="CHEBI:456216"/>
        <dbReference type="EC" id="2.7.1.40"/>
    </reaction>
</comment>
<dbReference type="InterPro" id="IPR018209">
    <property type="entry name" value="Pyrv_Knase_AS"/>
</dbReference>
<evidence type="ECO:0000256" key="7">
    <source>
        <dbReference type="ARBA" id="ARBA00022723"/>
    </source>
</evidence>
<keyword evidence="7" id="KW-0479">Metal-binding</keyword>
<evidence type="ECO:0000256" key="5">
    <source>
        <dbReference type="ARBA" id="ARBA00018587"/>
    </source>
</evidence>
<dbReference type="InterPro" id="IPR040442">
    <property type="entry name" value="Pyrv_kinase-like_dom_sf"/>
</dbReference>
<dbReference type="RefSeq" id="WP_023054683.1">
    <property type="nucleotide sequence ID" value="NZ_AWXA01000062.1"/>
</dbReference>
<evidence type="ECO:0000256" key="12">
    <source>
        <dbReference type="ARBA" id="ARBA00023152"/>
    </source>
</evidence>